<evidence type="ECO:0000313" key="3">
    <source>
        <dbReference type="EMBL" id="KAJ5112804.1"/>
    </source>
</evidence>
<keyword evidence="2" id="KW-0472">Membrane</keyword>
<feature type="transmembrane region" description="Helical" evidence="2">
    <location>
        <begin position="64"/>
        <end position="83"/>
    </location>
</feature>
<keyword evidence="1" id="KW-0813">Transport</keyword>
<dbReference type="GeneID" id="81352332"/>
<evidence type="ECO:0000256" key="1">
    <source>
        <dbReference type="ARBA" id="ARBA00022448"/>
    </source>
</evidence>
<feature type="transmembrane region" description="Helical" evidence="2">
    <location>
        <begin position="12"/>
        <end position="44"/>
    </location>
</feature>
<name>A0A9W9G6D6_9EURO</name>
<dbReference type="PANTHER" id="PTHR31806:SF16">
    <property type="entry name" value="PURINE-CYTOSINE TRANSPORTER (EUROFUNG)"/>
    <property type="match status" value="1"/>
</dbReference>
<keyword evidence="4" id="KW-1185">Reference proteome</keyword>
<sequence>MGRHLAYLSRLFYSCVGVIIYTLPLGIAALVAFLVGWAGAIVSMDQIYYVGPIASMVGQDGSDLGIWVGMAWAMLVFPPLRWLELKRFNR</sequence>
<evidence type="ECO:0000256" key="2">
    <source>
        <dbReference type="SAM" id="Phobius"/>
    </source>
</evidence>
<protein>
    <submittedName>
        <fullName evidence="3">Permease for cytosine/purines uracil thiamine allantoin-domain-containing protein</fullName>
    </submittedName>
</protein>
<gene>
    <name evidence="3" type="ORF">N7532_000849</name>
</gene>
<dbReference type="OrthoDB" id="5428495at2759"/>
<keyword evidence="2" id="KW-1133">Transmembrane helix</keyword>
<dbReference type="PANTHER" id="PTHR31806">
    <property type="entry name" value="PURINE-CYTOSINE PERMEASE FCY2-RELATED"/>
    <property type="match status" value="1"/>
</dbReference>
<dbReference type="RefSeq" id="XP_056480577.1">
    <property type="nucleotide sequence ID" value="XM_056613353.1"/>
</dbReference>
<accession>A0A9W9G6D6</accession>
<organism evidence="3 4">
    <name type="scientific">Penicillium argentinense</name>
    <dbReference type="NCBI Taxonomy" id="1131581"/>
    <lineage>
        <taxon>Eukaryota</taxon>
        <taxon>Fungi</taxon>
        <taxon>Dikarya</taxon>
        <taxon>Ascomycota</taxon>
        <taxon>Pezizomycotina</taxon>
        <taxon>Eurotiomycetes</taxon>
        <taxon>Eurotiomycetidae</taxon>
        <taxon>Eurotiales</taxon>
        <taxon>Aspergillaceae</taxon>
        <taxon>Penicillium</taxon>
    </lineage>
</organism>
<dbReference type="InterPro" id="IPR026030">
    <property type="entry name" value="Pur-cyt_permease_Fcy2/21/22"/>
</dbReference>
<dbReference type="GO" id="GO:0022857">
    <property type="term" value="F:transmembrane transporter activity"/>
    <property type="evidence" value="ECO:0007669"/>
    <property type="project" value="InterPro"/>
</dbReference>
<reference evidence="3" key="1">
    <citation type="submission" date="2022-11" db="EMBL/GenBank/DDBJ databases">
        <authorList>
            <person name="Petersen C."/>
        </authorList>
    </citation>
    <scope>NUCLEOTIDE SEQUENCE</scope>
    <source>
        <strain evidence="3">IBT 30761</strain>
    </source>
</reference>
<dbReference type="Proteomes" id="UP001149074">
    <property type="component" value="Unassembled WGS sequence"/>
</dbReference>
<proteinExistence type="predicted"/>
<evidence type="ECO:0000313" key="4">
    <source>
        <dbReference type="Proteomes" id="UP001149074"/>
    </source>
</evidence>
<dbReference type="GO" id="GO:0000329">
    <property type="term" value="C:fungal-type vacuole membrane"/>
    <property type="evidence" value="ECO:0007669"/>
    <property type="project" value="TreeGrafter"/>
</dbReference>
<comment type="caution">
    <text evidence="3">The sequence shown here is derived from an EMBL/GenBank/DDBJ whole genome shotgun (WGS) entry which is preliminary data.</text>
</comment>
<dbReference type="Gene3D" id="1.10.4160.10">
    <property type="entry name" value="Hydantoin permease"/>
    <property type="match status" value="1"/>
</dbReference>
<dbReference type="GO" id="GO:0005886">
    <property type="term" value="C:plasma membrane"/>
    <property type="evidence" value="ECO:0007669"/>
    <property type="project" value="TreeGrafter"/>
</dbReference>
<dbReference type="AlphaFoldDB" id="A0A9W9G6D6"/>
<dbReference type="EMBL" id="JAPQKI010000001">
    <property type="protein sequence ID" value="KAJ5112804.1"/>
    <property type="molecule type" value="Genomic_DNA"/>
</dbReference>
<keyword evidence="2" id="KW-0812">Transmembrane</keyword>
<reference evidence="3" key="2">
    <citation type="journal article" date="2023" name="IMA Fungus">
        <title>Comparative genomic study of the Penicillium genus elucidates a diverse pangenome and 15 lateral gene transfer events.</title>
        <authorList>
            <person name="Petersen C."/>
            <person name="Sorensen T."/>
            <person name="Nielsen M.R."/>
            <person name="Sondergaard T.E."/>
            <person name="Sorensen J.L."/>
            <person name="Fitzpatrick D.A."/>
            <person name="Frisvad J.C."/>
            <person name="Nielsen K.L."/>
        </authorList>
    </citation>
    <scope>NUCLEOTIDE SEQUENCE</scope>
    <source>
        <strain evidence="3">IBT 30761</strain>
    </source>
</reference>